<keyword evidence="3" id="KW-1185">Reference proteome</keyword>
<protein>
    <submittedName>
        <fullName evidence="2">Uncharacterized protein</fullName>
    </submittedName>
</protein>
<reference evidence="3" key="1">
    <citation type="submission" date="2014-04" db="EMBL/GenBank/DDBJ databases">
        <title>Evolutionary Origins and Diversification of the Mycorrhizal Mutualists.</title>
        <authorList>
            <consortium name="DOE Joint Genome Institute"/>
            <consortium name="Mycorrhizal Genomics Consortium"/>
            <person name="Kohler A."/>
            <person name="Kuo A."/>
            <person name="Nagy L.G."/>
            <person name="Floudas D."/>
            <person name="Copeland A."/>
            <person name="Barry K.W."/>
            <person name="Cichocki N."/>
            <person name="Veneault-Fourrey C."/>
            <person name="LaButti K."/>
            <person name="Lindquist E.A."/>
            <person name="Lipzen A."/>
            <person name="Lundell T."/>
            <person name="Morin E."/>
            <person name="Murat C."/>
            <person name="Riley R."/>
            <person name="Ohm R."/>
            <person name="Sun H."/>
            <person name="Tunlid A."/>
            <person name="Henrissat B."/>
            <person name="Grigoriev I.V."/>
            <person name="Hibbett D.S."/>
            <person name="Martin F."/>
        </authorList>
    </citation>
    <scope>NUCLEOTIDE SEQUENCE [LARGE SCALE GENOMIC DNA]</scope>
    <source>
        <strain evidence="3">FD-334 SS-4</strain>
    </source>
</reference>
<feature type="compositionally biased region" description="Polar residues" evidence="1">
    <location>
        <begin position="63"/>
        <end position="75"/>
    </location>
</feature>
<dbReference type="STRING" id="945553.A0A0D2PWR9"/>
<dbReference type="AlphaFoldDB" id="A0A0D2PWR9"/>
<organism evidence="2 3">
    <name type="scientific">Hypholoma sublateritium (strain FD-334 SS-4)</name>
    <dbReference type="NCBI Taxonomy" id="945553"/>
    <lineage>
        <taxon>Eukaryota</taxon>
        <taxon>Fungi</taxon>
        <taxon>Dikarya</taxon>
        <taxon>Basidiomycota</taxon>
        <taxon>Agaricomycotina</taxon>
        <taxon>Agaricomycetes</taxon>
        <taxon>Agaricomycetidae</taxon>
        <taxon>Agaricales</taxon>
        <taxon>Agaricineae</taxon>
        <taxon>Strophariaceae</taxon>
        <taxon>Hypholoma</taxon>
    </lineage>
</organism>
<dbReference type="OrthoDB" id="3270652at2759"/>
<evidence type="ECO:0000313" key="3">
    <source>
        <dbReference type="Proteomes" id="UP000054270"/>
    </source>
</evidence>
<feature type="compositionally biased region" description="Polar residues" evidence="1">
    <location>
        <begin position="29"/>
        <end position="44"/>
    </location>
</feature>
<feature type="region of interest" description="Disordered" evidence="1">
    <location>
        <begin position="29"/>
        <end position="76"/>
    </location>
</feature>
<gene>
    <name evidence="2" type="ORF">HYPSUDRAFT_564161</name>
</gene>
<dbReference type="Proteomes" id="UP000054270">
    <property type="component" value="Unassembled WGS sequence"/>
</dbReference>
<evidence type="ECO:0000256" key="1">
    <source>
        <dbReference type="SAM" id="MobiDB-lite"/>
    </source>
</evidence>
<name>A0A0D2PWR9_HYPSF</name>
<proteinExistence type="predicted"/>
<accession>A0A0D2PWR9</accession>
<dbReference type="EMBL" id="KN817540">
    <property type="protein sequence ID" value="KJA23935.1"/>
    <property type="molecule type" value="Genomic_DNA"/>
</dbReference>
<evidence type="ECO:0000313" key="2">
    <source>
        <dbReference type="EMBL" id="KJA23935.1"/>
    </source>
</evidence>
<sequence length="245" mass="25740">MGPPNVSDQTDATTLSSKFLRKTIFRRSSSFNSPPILTGSSAGDTNLPLENPATHAVEGKSSAHPTTSSEQNESLVASDKPYVAQHIDASPAVVEPCAVLEPLRLSLANSLNPQNDIINSAIVNSASISPSAESDIASSSASSPLSLSPKILPETIVPLPNSSASSSELLLTPEELHLAKILVLDLLGWGVAPEYLVESGISAQAIFRIFTDLNLRLPTNLVVSDNTKAMAYSWGPGPTELTSIE</sequence>